<dbReference type="SUPFAM" id="SSF48557">
    <property type="entry name" value="L-aspartase-like"/>
    <property type="match status" value="1"/>
</dbReference>
<dbReference type="STRING" id="436010.A0A167X8E4"/>
<accession>A0A167X8E4</accession>
<dbReference type="InterPro" id="IPR024083">
    <property type="entry name" value="Fumarase/histidase_N"/>
</dbReference>
<feature type="non-terminal residue" evidence="2">
    <location>
        <position position="1"/>
    </location>
</feature>
<proteinExistence type="inferred from homology"/>
<dbReference type="Gene3D" id="1.10.275.10">
    <property type="entry name" value="Fumarase/aspartase (N-terminal domain)"/>
    <property type="match status" value="1"/>
</dbReference>
<keyword evidence="3" id="KW-1185">Reference proteome</keyword>
<dbReference type="InterPro" id="IPR008948">
    <property type="entry name" value="L-Aspartase-like"/>
</dbReference>
<evidence type="ECO:0000256" key="1">
    <source>
        <dbReference type="ARBA" id="ARBA00007238"/>
    </source>
</evidence>
<dbReference type="Proteomes" id="UP000076532">
    <property type="component" value="Unassembled WGS sequence"/>
</dbReference>
<dbReference type="OrthoDB" id="10051290at2759"/>
<evidence type="ECO:0000313" key="2">
    <source>
        <dbReference type="EMBL" id="KZP06936.1"/>
    </source>
</evidence>
<organism evidence="2 3">
    <name type="scientific">Athelia psychrophila</name>
    <dbReference type="NCBI Taxonomy" id="1759441"/>
    <lineage>
        <taxon>Eukaryota</taxon>
        <taxon>Fungi</taxon>
        <taxon>Dikarya</taxon>
        <taxon>Basidiomycota</taxon>
        <taxon>Agaricomycotina</taxon>
        <taxon>Agaricomycetes</taxon>
        <taxon>Agaricomycetidae</taxon>
        <taxon>Atheliales</taxon>
        <taxon>Atheliaceae</taxon>
        <taxon>Athelia</taxon>
    </lineage>
</organism>
<dbReference type="InterPro" id="IPR022313">
    <property type="entry name" value="Phe/His_NH3-lyase_AS"/>
</dbReference>
<comment type="similarity">
    <text evidence="1">Belongs to the PAL/histidase family.</text>
</comment>
<dbReference type="GO" id="GO:0016841">
    <property type="term" value="F:ammonia-lyase activity"/>
    <property type="evidence" value="ECO:0007669"/>
    <property type="project" value="InterPro"/>
</dbReference>
<name>A0A167X8E4_9AGAM</name>
<dbReference type="PROSITE" id="PS00488">
    <property type="entry name" value="PAL_HISTIDASE"/>
    <property type="match status" value="1"/>
</dbReference>
<dbReference type="AlphaFoldDB" id="A0A167X8E4"/>
<feature type="non-terminal residue" evidence="2">
    <location>
        <position position="171"/>
    </location>
</feature>
<dbReference type="InterPro" id="IPR001106">
    <property type="entry name" value="Aromatic_Lyase"/>
</dbReference>
<dbReference type="PANTHER" id="PTHR10362">
    <property type="entry name" value="HISTIDINE AMMONIA-LYASE"/>
    <property type="match status" value="1"/>
</dbReference>
<dbReference type="EMBL" id="KV417768">
    <property type="protein sequence ID" value="KZP06936.1"/>
    <property type="molecule type" value="Genomic_DNA"/>
</dbReference>
<gene>
    <name evidence="2" type="ORF">FIBSPDRAFT_689023</name>
</gene>
<evidence type="ECO:0000313" key="3">
    <source>
        <dbReference type="Proteomes" id="UP000076532"/>
    </source>
</evidence>
<dbReference type="Pfam" id="PF00221">
    <property type="entry name" value="Lyase_aromatic"/>
    <property type="match status" value="1"/>
</dbReference>
<reference evidence="2 3" key="1">
    <citation type="journal article" date="2016" name="Mol. Biol. Evol.">
        <title>Comparative Genomics of Early-Diverging Mushroom-Forming Fungi Provides Insights into the Origins of Lignocellulose Decay Capabilities.</title>
        <authorList>
            <person name="Nagy L.G."/>
            <person name="Riley R."/>
            <person name="Tritt A."/>
            <person name="Adam C."/>
            <person name="Daum C."/>
            <person name="Floudas D."/>
            <person name="Sun H."/>
            <person name="Yadav J.S."/>
            <person name="Pangilinan J."/>
            <person name="Larsson K.H."/>
            <person name="Matsuura K."/>
            <person name="Barry K."/>
            <person name="Labutti K."/>
            <person name="Kuo R."/>
            <person name="Ohm R.A."/>
            <person name="Bhattacharya S.S."/>
            <person name="Shirouzu T."/>
            <person name="Yoshinaga Y."/>
            <person name="Martin F.M."/>
            <person name="Grigoriev I.V."/>
            <person name="Hibbett D.S."/>
        </authorList>
    </citation>
    <scope>NUCLEOTIDE SEQUENCE [LARGE SCALE GENOMIC DNA]</scope>
    <source>
        <strain evidence="2 3">CBS 109695</strain>
    </source>
</reference>
<sequence>SIYGVSTGFGGSADTRTSDNLALGNALLQHLHIGVLPSSATTALPALPLLDPLASSSMPESWVRGAILIRMNSLIRGHSGVRWELIEKMGELLKASVIPLVPLRGSISASGDLSPLSYIAGTLVANPSIRCFSGPASFGPRSILPSTVALAQAGIESLPLKSKEHLGILNG</sequence>
<protein>
    <submittedName>
        <fullName evidence="2">Phenylalanine ammonia-lyase</fullName>
    </submittedName>
</protein>